<feature type="region of interest" description="Disordered" evidence="1">
    <location>
        <begin position="70"/>
        <end position="123"/>
    </location>
</feature>
<dbReference type="AlphaFoldDB" id="A0AAJ0F4B4"/>
<evidence type="ECO:0000313" key="2">
    <source>
        <dbReference type="EMBL" id="KAK1754421.1"/>
    </source>
</evidence>
<feature type="compositionally biased region" description="Low complexity" evidence="1">
    <location>
        <begin position="23"/>
        <end position="36"/>
    </location>
</feature>
<name>A0AAJ0F4B4_9PEZI</name>
<evidence type="ECO:0008006" key="4">
    <source>
        <dbReference type="Google" id="ProtNLM"/>
    </source>
</evidence>
<feature type="region of interest" description="Disordered" evidence="1">
    <location>
        <begin position="328"/>
        <end position="351"/>
    </location>
</feature>
<sequence>MDSDSGKPTSSSPSPSPSPSPIPSSESTSSSSSSLLSRRKQAIIARSMAEIERQLDQWLDNDVVLRHHQGGVAKRAVKRARARDDEGDDENGYNSGVDDFEGGGGGDGGGYDDTEKKKKGKKRARHEILRFACPFAKHNPVRFRNVKTCCGPGWVDPHRVKEHVYRRHSLKNACNRCFESFDDPKGLKEHQRSKTPCRLRDSAPTHVISDEQEEQLRARAKPNSSATEKWQDMYRIIFPGVPVPSPYYDATDEDIIAKAESQSSFKDVDEYKAHFKREVLRTVKPVLEAELEKLLQTASAALRQTANTLLRDLHGRIVRTWQFQSEQAAVAAREPTPSPEPEEDQDDGKGDVVDPICDFNQVITTFEGDPLFSALVPGEEFNLDFLMGSGGAAGEQQLLVDCGASVPDSAYFSGSLDSSGTWVDSSY</sequence>
<protein>
    <recommendedName>
        <fullName evidence="4">C2H2-type domain-containing protein</fullName>
    </recommendedName>
</protein>
<accession>A0AAJ0F4B4</accession>
<evidence type="ECO:0000313" key="3">
    <source>
        <dbReference type="Proteomes" id="UP001239445"/>
    </source>
</evidence>
<dbReference type="PANTHER" id="PTHR38166">
    <property type="entry name" value="C2H2-TYPE DOMAIN-CONTAINING PROTEIN-RELATED"/>
    <property type="match status" value="1"/>
</dbReference>
<evidence type="ECO:0000256" key="1">
    <source>
        <dbReference type="SAM" id="MobiDB-lite"/>
    </source>
</evidence>
<reference evidence="2" key="1">
    <citation type="submission" date="2023-06" db="EMBL/GenBank/DDBJ databases">
        <title>Genome-scale phylogeny and comparative genomics of the fungal order Sordariales.</title>
        <authorList>
            <consortium name="Lawrence Berkeley National Laboratory"/>
            <person name="Hensen N."/>
            <person name="Bonometti L."/>
            <person name="Westerberg I."/>
            <person name="Brannstrom I.O."/>
            <person name="Guillou S."/>
            <person name="Cros-Aarteil S."/>
            <person name="Calhoun S."/>
            <person name="Haridas S."/>
            <person name="Kuo A."/>
            <person name="Mondo S."/>
            <person name="Pangilinan J."/>
            <person name="Riley R."/>
            <person name="Labutti K."/>
            <person name="Andreopoulos B."/>
            <person name="Lipzen A."/>
            <person name="Chen C."/>
            <person name="Yanf M."/>
            <person name="Daum C."/>
            <person name="Ng V."/>
            <person name="Clum A."/>
            <person name="Steindorff A."/>
            <person name="Ohm R."/>
            <person name="Martin F."/>
            <person name="Silar P."/>
            <person name="Natvig D."/>
            <person name="Lalanne C."/>
            <person name="Gautier V."/>
            <person name="Ament-Velasquez S.L."/>
            <person name="Kruys A."/>
            <person name="Hutchinson M.I."/>
            <person name="Powell A.J."/>
            <person name="Barry K."/>
            <person name="Miller A.N."/>
            <person name="Grigoriev I.V."/>
            <person name="Debuchy R."/>
            <person name="Gladieux P."/>
            <person name="Thoren M.H."/>
            <person name="Johannesson H."/>
        </authorList>
    </citation>
    <scope>NUCLEOTIDE SEQUENCE</scope>
    <source>
        <strain evidence="2">PSN4</strain>
    </source>
</reference>
<comment type="caution">
    <text evidence="2">The sequence shown here is derived from an EMBL/GenBank/DDBJ whole genome shotgun (WGS) entry which is preliminary data.</text>
</comment>
<gene>
    <name evidence="2" type="ORF">QBC47DRAFT_218003</name>
</gene>
<feature type="compositionally biased region" description="Gly residues" evidence="1">
    <location>
        <begin position="102"/>
        <end position="111"/>
    </location>
</feature>
<feature type="region of interest" description="Disordered" evidence="1">
    <location>
        <begin position="1"/>
        <end position="40"/>
    </location>
</feature>
<dbReference type="Proteomes" id="UP001239445">
    <property type="component" value="Unassembled WGS sequence"/>
</dbReference>
<dbReference type="EMBL" id="MU839835">
    <property type="protein sequence ID" value="KAK1754421.1"/>
    <property type="molecule type" value="Genomic_DNA"/>
</dbReference>
<dbReference type="PANTHER" id="PTHR38166:SF1">
    <property type="entry name" value="C2H2-TYPE DOMAIN-CONTAINING PROTEIN"/>
    <property type="match status" value="1"/>
</dbReference>
<organism evidence="2 3">
    <name type="scientific">Echria macrotheca</name>
    <dbReference type="NCBI Taxonomy" id="438768"/>
    <lineage>
        <taxon>Eukaryota</taxon>
        <taxon>Fungi</taxon>
        <taxon>Dikarya</taxon>
        <taxon>Ascomycota</taxon>
        <taxon>Pezizomycotina</taxon>
        <taxon>Sordariomycetes</taxon>
        <taxon>Sordariomycetidae</taxon>
        <taxon>Sordariales</taxon>
        <taxon>Schizotheciaceae</taxon>
        <taxon>Echria</taxon>
    </lineage>
</organism>
<keyword evidence="3" id="KW-1185">Reference proteome</keyword>
<proteinExistence type="predicted"/>